<dbReference type="Proteomes" id="UP000095284">
    <property type="component" value="Unplaced"/>
</dbReference>
<evidence type="ECO:0000313" key="2">
    <source>
        <dbReference type="WBParaSite" id="BXY_1322400.1"/>
    </source>
</evidence>
<dbReference type="GO" id="GO:0000184">
    <property type="term" value="P:nuclear-transcribed mRNA catabolic process, nonsense-mediated decay"/>
    <property type="evidence" value="ECO:0007669"/>
    <property type="project" value="InterPro"/>
</dbReference>
<organism evidence="1 2">
    <name type="scientific">Bursaphelenchus xylophilus</name>
    <name type="common">Pinewood nematode worm</name>
    <name type="synonym">Aphelenchoides xylophilus</name>
    <dbReference type="NCBI Taxonomy" id="6326"/>
    <lineage>
        <taxon>Eukaryota</taxon>
        <taxon>Metazoa</taxon>
        <taxon>Ecdysozoa</taxon>
        <taxon>Nematoda</taxon>
        <taxon>Chromadorea</taxon>
        <taxon>Rhabditida</taxon>
        <taxon>Tylenchina</taxon>
        <taxon>Tylenchomorpha</taxon>
        <taxon>Aphelenchoidea</taxon>
        <taxon>Aphelenchoididae</taxon>
        <taxon>Bursaphelenchus</taxon>
    </lineage>
</organism>
<protein>
    <submittedName>
        <fullName evidence="2">Secreted protein</fullName>
    </submittedName>
</protein>
<dbReference type="InterPro" id="IPR019354">
    <property type="entry name" value="SMG8-like"/>
</dbReference>
<name>A0A1I7SJK0_BURXY</name>
<evidence type="ECO:0000313" key="1">
    <source>
        <dbReference type="Proteomes" id="UP000095284"/>
    </source>
</evidence>
<dbReference type="Pfam" id="PF10220">
    <property type="entry name" value="Smg8_Smg9"/>
    <property type="match status" value="1"/>
</dbReference>
<dbReference type="WBParaSite" id="BXY_1322400.1">
    <property type="protein sequence ID" value="BXY_1322400.1"/>
    <property type="gene ID" value="BXY_1322400"/>
</dbReference>
<dbReference type="AlphaFoldDB" id="A0A1I7SJK0"/>
<reference evidence="2" key="1">
    <citation type="submission" date="2016-11" db="UniProtKB">
        <authorList>
            <consortium name="WormBaseParasite"/>
        </authorList>
    </citation>
    <scope>IDENTIFICATION</scope>
</reference>
<accession>A0A1I7SJK0</accession>
<sequence length="72" mass="8556">MFVQFLEFFFYFQLENSGYFHMGQIAELSHSRYYVLRLPFVYQNSEKLHKKPISTPTTCGTLLPNAIQVYPK</sequence>
<proteinExistence type="predicted"/>